<name>A0ABW4C9R7_9BACL</name>
<dbReference type="InterPro" id="IPR002502">
    <property type="entry name" value="Amidase_domain"/>
</dbReference>
<evidence type="ECO:0000256" key="1">
    <source>
        <dbReference type="ARBA" id="ARBA00001561"/>
    </source>
</evidence>
<dbReference type="Pfam" id="PF01510">
    <property type="entry name" value="Amidase_2"/>
    <property type="match status" value="1"/>
</dbReference>
<organism evidence="7 8">
    <name type="scientific">Kroppenstedtia sanguinis</name>
    <dbReference type="NCBI Taxonomy" id="1380684"/>
    <lineage>
        <taxon>Bacteria</taxon>
        <taxon>Bacillati</taxon>
        <taxon>Bacillota</taxon>
        <taxon>Bacilli</taxon>
        <taxon>Bacillales</taxon>
        <taxon>Thermoactinomycetaceae</taxon>
        <taxon>Kroppenstedtia</taxon>
    </lineage>
</organism>
<evidence type="ECO:0000256" key="2">
    <source>
        <dbReference type="ARBA" id="ARBA00011901"/>
    </source>
</evidence>
<evidence type="ECO:0000256" key="3">
    <source>
        <dbReference type="ARBA" id="ARBA00022801"/>
    </source>
</evidence>
<evidence type="ECO:0000313" key="7">
    <source>
        <dbReference type="EMBL" id="MFD1426671.1"/>
    </source>
</evidence>
<evidence type="ECO:0000256" key="5">
    <source>
        <dbReference type="SAM" id="SignalP"/>
    </source>
</evidence>
<dbReference type="SUPFAM" id="SSF53955">
    <property type="entry name" value="Lysozyme-like"/>
    <property type="match status" value="1"/>
</dbReference>
<feature type="chain" id="PRO_5047266099" description="N-acetylmuramoyl-L-alanine amidase" evidence="5">
    <location>
        <begin position="27"/>
        <end position="363"/>
    </location>
</feature>
<feature type="signal peptide" evidence="5">
    <location>
        <begin position="1"/>
        <end position="26"/>
    </location>
</feature>
<dbReference type="SUPFAM" id="SSF55846">
    <property type="entry name" value="N-acetylmuramoyl-L-alanine amidase-like"/>
    <property type="match status" value="1"/>
</dbReference>
<evidence type="ECO:0000313" key="8">
    <source>
        <dbReference type="Proteomes" id="UP001597282"/>
    </source>
</evidence>
<protein>
    <recommendedName>
        <fullName evidence="2">N-acetylmuramoyl-L-alanine amidase</fullName>
        <ecNumber evidence="2">3.5.1.28</ecNumber>
    </recommendedName>
</protein>
<dbReference type="RefSeq" id="WP_380163974.1">
    <property type="nucleotide sequence ID" value="NZ_JBHTNU010000005.1"/>
</dbReference>
<dbReference type="CDD" id="cd06583">
    <property type="entry name" value="PGRP"/>
    <property type="match status" value="1"/>
</dbReference>
<sequence length="363" mass="40875">MLKRGSKYLLVIMLVTTLLISPQVSATENPHSLQRAFEEAAAEFDVPVQLLMAVSYAETRWNDHQGQPSHLNGYGVMHLVDHPNHHTLDQASRLLDESPERLKTETPLNIRGGAAVLARIAKKQNNHHLPEKLGQWYTAVAEYAGYQDEAVTRLYVDEVFKVIQKGAKKKVKGETLLLSPTQVKPNKGKYEKATTPIGKKATPDYPNAHWVAAHGNNYTAANRERDGNQIQYVVIHTTQGSYAGSISWFQNPSASVSAHYVIRSSDGDVTQMVQNQDIAWHAGNWDYNVHSIGIEHEGYVEEAGWYTDSLYRSSAALTRWLCDTYDIPRDRKHIIGHNQVPGATHTDPGPLWDWDWYMSLVNQ</sequence>
<keyword evidence="3 7" id="KW-0378">Hydrolase</keyword>
<evidence type="ECO:0000256" key="4">
    <source>
        <dbReference type="ARBA" id="ARBA00023316"/>
    </source>
</evidence>
<dbReference type="Gene3D" id="1.10.530.10">
    <property type="match status" value="1"/>
</dbReference>
<dbReference type="SMART" id="SM00644">
    <property type="entry name" value="Ami_2"/>
    <property type="match status" value="1"/>
</dbReference>
<accession>A0ABW4C9R7</accession>
<dbReference type="Gene3D" id="3.40.80.10">
    <property type="entry name" value="Peptidoglycan recognition protein-like"/>
    <property type="match status" value="1"/>
</dbReference>
<dbReference type="EMBL" id="JBHTNU010000005">
    <property type="protein sequence ID" value="MFD1426671.1"/>
    <property type="molecule type" value="Genomic_DNA"/>
</dbReference>
<reference evidence="8" key="1">
    <citation type="journal article" date="2019" name="Int. J. Syst. Evol. Microbiol.">
        <title>The Global Catalogue of Microorganisms (GCM) 10K type strain sequencing project: providing services to taxonomists for standard genome sequencing and annotation.</title>
        <authorList>
            <consortium name="The Broad Institute Genomics Platform"/>
            <consortium name="The Broad Institute Genome Sequencing Center for Infectious Disease"/>
            <person name="Wu L."/>
            <person name="Ma J."/>
        </authorList>
    </citation>
    <scope>NUCLEOTIDE SEQUENCE [LARGE SCALE GENOMIC DNA]</scope>
    <source>
        <strain evidence="8">S1</strain>
    </source>
</reference>
<dbReference type="Proteomes" id="UP001597282">
    <property type="component" value="Unassembled WGS sequence"/>
</dbReference>
<keyword evidence="8" id="KW-1185">Reference proteome</keyword>
<keyword evidence="5" id="KW-0732">Signal</keyword>
<dbReference type="InterPro" id="IPR051206">
    <property type="entry name" value="NAMLAA_amidase_2"/>
</dbReference>
<dbReference type="InterPro" id="IPR036505">
    <property type="entry name" value="Amidase/PGRP_sf"/>
</dbReference>
<dbReference type="GO" id="GO:0008745">
    <property type="term" value="F:N-acetylmuramoyl-L-alanine amidase activity"/>
    <property type="evidence" value="ECO:0007669"/>
    <property type="project" value="UniProtKB-EC"/>
</dbReference>
<proteinExistence type="predicted"/>
<evidence type="ECO:0000259" key="6">
    <source>
        <dbReference type="SMART" id="SM00644"/>
    </source>
</evidence>
<dbReference type="InterPro" id="IPR023346">
    <property type="entry name" value="Lysozyme-like_dom_sf"/>
</dbReference>
<comment type="caution">
    <text evidence="7">The sequence shown here is derived from an EMBL/GenBank/DDBJ whole genome shotgun (WGS) entry which is preliminary data.</text>
</comment>
<feature type="domain" description="N-acetylmuramoyl-L-alanine amidase" evidence="6">
    <location>
        <begin position="218"/>
        <end position="349"/>
    </location>
</feature>
<gene>
    <name evidence="7" type="ORF">ACFQ4Y_06910</name>
</gene>
<dbReference type="PANTHER" id="PTHR30417:SF1">
    <property type="entry name" value="N-ACETYLMURAMOYL-L-ALANINE AMIDASE AMID"/>
    <property type="match status" value="1"/>
</dbReference>
<comment type="catalytic activity">
    <reaction evidence="1">
        <text>Hydrolyzes the link between N-acetylmuramoyl residues and L-amino acid residues in certain cell-wall glycopeptides.</text>
        <dbReference type="EC" id="3.5.1.28"/>
    </reaction>
</comment>
<dbReference type="EC" id="3.5.1.28" evidence="2"/>
<keyword evidence="4" id="KW-0961">Cell wall biogenesis/degradation</keyword>
<dbReference type="PANTHER" id="PTHR30417">
    <property type="entry name" value="N-ACETYLMURAMOYL-L-ALANINE AMIDASE AMID"/>
    <property type="match status" value="1"/>
</dbReference>